<dbReference type="EMBL" id="BT068344">
    <property type="protein sequence ID" value="ACN35241.1"/>
    <property type="molecule type" value="mRNA"/>
</dbReference>
<organism evidence="2">
    <name type="scientific">Zea mays</name>
    <name type="common">Maize</name>
    <dbReference type="NCBI Taxonomy" id="4577"/>
    <lineage>
        <taxon>Eukaryota</taxon>
        <taxon>Viridiplantae</taxon>
        <taxon>Streptophyta</taxon>
        <taxon>Embryophyta</taxon>
        <taxon>Tracheophyta</taxon>
        <taxon>Spermatophyta</taxon>
        <taxon>Magnoliopsida</taxon>
        <taxon>Liliopsida</taxon>
        <taxon>Poales</taxon>
        <taxon>Poaceae</taxon>
        <taxon>PACMAD clade</taxon>
        <taxon>Panicoideae</taxon>
        <taxon>Andropogonodae</taxon>
        <taxon>Andropogoneae</taxon>
        <taxon>Tripsacinae</taxon>
        <taxon>Zea</taxon>
    </lineage>
</organism>
<feature type="region of interest" description="Disordered" evidence="1">
    <location>
        <begin position="1"/>
        <end position="23"/>
    </location>
</feature>
<accession>C0PJ75</accession>
<reference evidence="2" key="1">
    <citation type="journal article" date="2009" name="PLoS Genet.">
        <title>Sequencing, mapping, and analysis of 27,455 maize full-length cDNAs.</title>
        <authorList>
            <person name="Soderlund C."/>
            <person name="Descour A."/>
            <person name="Kudrna D."/>
            <person name="Bomhoff M."/>
            <person name="Boyd L."/>
            <person name="Currie J."/>
            <person name="Angelova A."/>
            <person name="Collura K."/>
            <person name="Wissotski M."/>
            <person name="Ashley E."/>
            <person name="Morrow D."/>
            <person name="Fernandes J."/>
            <person name="Walbot V."/>
            <person name="Yu Y."/>
        </authorList>
    </citation>
    <scope>NUCLEOTIDE SEQUENCE</scope>
    <source>
        <strain evidence="2">B73</strain>
    </source>
</reference>
<proteinExistence type="evidence at transcript level"/>
<dbReference type="AlphaFoldDB" id="C0PJ75"/>
<name>C0PJ75_MAIZE</name>
<evidence type="ECO:0000256" key="1">
    <source>
        <dbReference type="SAM" id="MobiDB-lite"/>
    </source>
</evidence>
<protein>
    <submittedName>
        <fullName evidence="2">Uncharacterized protein</fullName>
    </submittedName>
</protein>
<sequence length="68" mass="7388">MKPCLNDLDPRSNHVTSSKHRSTYNTQVAIALQNKSGTDRNITLGCQIHDGSDNVPIRSLEGLDSLGP</sequence>
<reference evidence="2" key="2">
    <citation type="submission" date="2012-06" db="EMBL/GenBank/DDBJ databases">
        <authorList>
            <person name="Yu Y."/>
            <person name="Currie J."/>
            <person name="Lomeli R."/>
            <person name="Angelova A."/>
            <person name="Collura K."/>
            <person name="Wissotski M."/>
            <person name="Campos D."/>
            <person name="Kudrna D."/>
            <person name="Golser W."/>
            <person name="Ashely E."/>
            <person name="Descour A."/>
            <person name="Fernandes J."/>
            <person name="Soderlund C."/>
            <person name="Walbot V."/>
        </authorList>
    </citation>
    <scope>NUCLEOTIDE SEQUENCE</scope>
    <source>
        <strain evidence="2">B73</strain>
    </source>
</reference>
<evidence type="ECO:0000313" key="2">
    <source>
        <dbReference type="EMBL" id="ACN35241.1"/>
    </source>
</evidence>